<proteinExistence type="predicted"/>
<accession>A0A8B6E1R5</accession>
<evidence type="ECO:0000259" key="2">
    <source>
        <dbReference type="Pfam" id="PF09414"/>
    </source>
</evidence>
<dbReference type="AlphaFoldDB" id="A0A8B6E1R5"/>
<dbReference type="SUPFAM" id="SSF56091">
    <property type="entry name" value="DNA ligase/mRNA capping enzyme, catalytic domain"/>
    <property type="match status" value="1"/>
</dbReference>
<organism evidence="3 4">
    <name type="scientific">Mytilus galloprovincialis</name>
    <name type="common">Mediterranean mussel</name>
    <dbReference type="NCBI Taxonomy" id="29158"/>
    <lineage>
        <taxon>Eukaryota</taxon>
        <taxon>Metazoa</taxon>
        <taxon>Spiralia</taxon>
        <taxon>Lophotrochozoa</taxon>
        <taxon>Mollusca</taxon>
        <taxon>Bivalvia</taxon>
        <taxon>Autobranchia</taxon>
        <taxon>Pteriomorphia</taxon>
        <taxon>Mytilida</taxon>
        <taxon>Mytiloidea</taxon>
        <taxon>Mytilidae</taxon>
        <taxon>Mytilinae</taxon>
        <taxon>Mytilus</taxon>
    </lineage>
</organism>
<feature type="compositionally biased region" description="Acidic residues" evidence="1">
    <location>
        <begin position="74"/>
        <end position="87"/>
    </location>
</feature>
<evidence type="ECO:0000313" key="3">
    <source>
        <dbReference type="EMBL" id="VDI27758.1"/>
    </source>
</evidence>
<evidence type="ECO:0000256" key="1">
    <source>
        <dbReference type="SAM" id="MobiDB-lite"/>
    </source>
</evidence>
<reference evidence="3" key="1">
    <citation type="submission" date="2018-11" db="EMBL/GenBank/DDBJ databases">
        <authorList>
            <person name="Alioto T."/>
            <person name="Alioto T."/>
        </authorList>
    </citation>
    <scope>NUCLEOTIDE SEQUENCE</scope>
</reference>
<gene>
    <name evidence="3" type="ORF">MGAL_10B052538</name>
</gene>
<feature type="region of interest" description="Disordered" evidence="1">
    <location>
        <begin position="55"/>
        <end position="97"/>
    </location>
</feature>
<comment type="caution">
    <text evidence="3">The sequence shown here is derived from an EMBL/GenBank/DDBJ whole genome shotgun (WGS) entry which is preliminary data.</text>
</comment>
<feature type="domain" description="RNA ligase" evidence="2">
    <location>
        <begin position="128"/>
        <end position="364"/>
    </location>
</feature>
<dbReference type="EMBL" id="UYJE01004402">
    <property type="protein sequence ID" value="VDI27758.1"/>
    <property type="molecule type" value="Genomic_DNA"/>
</dbReference>
<dbReference type="InterPro" id="IPR021122">
    <property type="entry name" value="RNA_ligase_dom_REL/Rnl2"/>
</dbReference>
<name>A0A8B6E1R5_MYTGA</name>
<dbReference type="Gene3D" id="3.30.470.30">
    <property type="entry name" value="DNA ligase/mRNA capping enzyme"/>
    <property type="match status" value="1"/>
</dbReference>
<protein>
    <recommendedName>
        <fullName evidence="2">RNA ligase domain-containing protein</fullName>
    </recommendedName>
</protein>
<sequence length="401" mass="45299">MEIPTLSVFTPPVNSTAKIVMAGNIVSSVHGNMVTVTDADIVTVTDADIVSTVTVTDSTVTDSKTDSKKRRSEGDDDDRSGTDDDADATSIKRRLRPKKRRTQAPGFFYPYPSIGRDLPEPYLYTYEKIICTEKIHGTNLSIFVFENKISILTRNGFPANGNNIQPFFKSREWCKIFADLRKEFELCLKGNKDLYIRINGEYFGGVGANKVQGRITKSTPCFYSAENQFRVFDISTNACDSSLIQYPLIGGFNGEKPYLPENFLNWDSIERVCVNVGMKTVPVIVTGTDSFTLHNFLTVVKPGIGNEKPLKKKSEEYVSRIRGLQDCFLRSQCYIPQYGGPTFHPIEGIVMRYETKENKKLFKFTHFNIKKNEELEQSIATLKPIVVHLKDDEEKSPVEEQ</sequence>
<evidence type="ECO:0000313" key="4">
    <source>
        <dbReference type="Proteomes" id="UP000596742"/>
    </source>
</evidence>
<dbReference type="Proteomes" id="UP000596742">
    <property type="component" value="Unassembled WGS sequence"/>
</dbReference>
<dbReference type="Pfam" id="PF09414">
    <property type="entry name" value="RNA_ligase"/>
    <property type="match status" value="1"/>
</dbReference>
<keyword evidence="4" id="KW-1185">Reference proteome</keyword>